<dbReference type="PANTHER" id="PTHR31334:SF1">
    <property type="entry name" value="GUANINE NUCLEOTIDE EXCHANGE PROTEIN SMCR8"/>
    <property type="match status" value="1"/>
</dbReference>
<feature type="compositionally biased region" description="Low complexity" evidence="6">
    <location>
        <begin position="946"/>
        <end position="1015"/>
    </location>
</feature>
<dbReference type="InParanoid" id="D3AZ92"/>
<name>D3AZ92_HETP5</name>
<feature type="domain" description="UDENN FLCN/SMCR8-type" evidence="8">
    <location>
        <begin position="100"/>
        <end position="867"/>
    </location>
</feature>
<dbReference type="GO" id="GO:0005085">
    <property type="term" value="F:guanyl-nucleotide exchange factor activity"/>
    <property type="evidence" value="ECO:0007669"/>
    <property type="project" value="UniProtKB-KW"/>
</dbReference>
<keyword evidence="7" id="KW-0812">Transmembrane</keyword>
<gene>
    <name evidence="9" type="ORF">PPL_01432</name>
</gene>
<comment type="caution">
    <text evidence="9">The sequence shown here is derived from an EMBL/GenBank/DDBJ whole genome shotgun (WGS) entry which is preliminary data.</text>
</comment>
<keyword evidence="10" id="KW-1185">Reference proteome</keyword>
<evidence type="ECO:0000259" key="8">
    <source>
        <dbReference type="PROSITE" id="PS51834"/>
    </source>
</evidence>
<dbReference type="Proteomes" id="UP000001396">
    <property type="component" value="Unassembled WGS sequence"/>
</dbReference>
<protein>
    <recommendedName>
        <fullName evidence="8">UDENN FLCN/SMCR8-type domain-containing protein</fullName>
    </recommendedName>
</protein>
<comment type="subcellular location">
    <subcellularLocation>
        <location evidence="1">Cytoplasm</location>
    </subcellularLocation>
</comment>
<dbReference type="RefSeq" id="XP_020437583.1">
    <property type="nucleotide sequence ID" value="XM_020572440.1"/>
</dbReference>
<feature type="transmembrane region" description="Helical" evidence="7">
    <location>
        <begin position="1304"/>
        <end position="1327"/>
    </location>
</feature>
<organism evidence="9 10">
    <name type="scientific">Heterostelium pallidum (strain ATCC 26659 / Pp 5 / PN500)</name>
    <name type="common">Cellular slime mold</name>
    <name type="synonym">Polysphondylium pallidum</name>
    <dbReference type="NCBI Taxonomy" id="670386"/>
    <lineage>
        <taxon>Eukaryota</taxon>
        <taxon>Amoebozoa</taxon>
        <taxon>Evosea</taxon>
        <taxon>Eumycetozoa</taxon>
        <taxon>Dictyostelia</taxon>
        <taxon>Acytosteliales</taxon>
        <taxon>Acytosteliaceae</taxon>
        <taxon>Heterostelium</taxon>
    </lineage>
</organism>
<evidence type="ECO:0000256" key="6">
    <source>
        <dbReference type="SAM" id="MobiDB-lite"/>
    </source>
</evidence>
<dbReference type="EMBL" id="ADBJ01000007">
    <property type="protein sequence ID" value="EFA85475.1"/>
    <property type="molecule type" value="Genomic_DNA"/>
</dbReference>
<feature type="region of interest" description="Disordered" evidence="6">
    <location>
        <begin position="933"/>
        <end position="1050"/>
    </location>
</feature>
<dbReference type="PANTHER" id="PTHR31334">
    <property type="entry name" value="SMITH-MAGENIS SYNDROME REGION GENE 8 PROTEIN"/>
    <property type="match status" value="1"/>
</dbReference>
<evidence type="ECO:0000256" key="4">
    <source>
        <dbReference type="ARBA" id="ARBA00023006"/>
    </source>
</evidence>
<dbReference type="GO" id="GO:0032045">
    <property type="term" value="C:guanyl-nucleotide exchange factor complex"/>
    <property type="evidence" value="ECO:0007669"/>
    <property type="project" value="TreeGrafter"/>
</dbReference>
<feature type="region of interest" description="Disordered" evidence="6">
    <location>
        <begin position="572"/>
        <end position="629"/>
    </location>
</feature>
<feature type="compositionally biased region" description="Low complexity" evidence="6">
    <location>
        <begin position="1023"/>
        <end position="1046"/>
    </location>
</feature>
<feature type="region of interest" description="Disordered" evidence="6">
    <location>
        <begin position="1"/>
        <end position="89"/>
    </location>
</feature>
<feature type="compositionally biased region" description="Acidic residues" evidence="6">
    <location>
        <begin position="329"/>
        <end position="343"/>
    </location>
</feature>
<reference evidence="9 10" key="1">
    <citation type="journal article" date="2011" name="Genome Res.">
        <title>Phylogeny-wide analysis of social amoeba genomes highlights ancient origins for complex intercellular communication.</title>
        <authorList>
            <person name="Heidel A.J."/>
            <person name="Lawal H.M."/>
            <person name="Felder M."/>
            <person name="Schilde C."/>
            <person name="Helps N.R."/>
            <person name="Tunggal B."/>
            <person name="Rivero F."/>
            <person name="John U."/>
            <person name="Schleicher M."/>
            <person name="Eichinger L."/>
            <person name="Platzer M."/>
            <person name="Noegel A.A."/>
            <person name="Schaap P."/>
            <person name="Gloeckner G."/>
        </authorList>
    </citation>
    <scope>NUCLEOTIDE SEQUENCE [LARGE SCALE GENOMIC DNA]</scope>
    <source>
        <strain evidence="10">ATCC 26659 / Pp 5 / PN500</strain>
    </source>
</reference>
<dbReference type="PROSITE" id="PS51834">
    <property type="entry name" value="DENN_FLCN_SMCR8"/>
    <property type="match status" value="1"/>
</dbReference>
<dbReference type="GO" id="GO:0006914">
    <property type="term" value="P:autophagy"/>
    <property type="evidence" value="ECO:0007669"/>
    <property type="project" value="UniProtKB-KW"/>
</dbReference>
<evidence type="ECO:0000313" key="10">
    <source>
        <dbReference type="Proteomes" id="UP000001396"/>
    </source>
</evidence>
<feature type="region of interest" description="Disordered" evidence="6">
    <location>
        <begin position="310"/>
        <end position="387"/>
    </location>
</feature>
<keyword evidence="4" id="KW-0072">Autophagy</keyword>
<dbReference type="GeneID" id="31356960"/>
<dbReference type="OMA" id="ANVGHIN"/>
<keyword evidence="7" id="KW-1133">Transmembrane helix</keyword>
<evidence type="ECO:0000256" key="2">
    <source>
        <dbReference type="ARBA" id="ARBA00022490"/>
    </source>
</evidence>
<dbReference type="GO" id="GO:0005737">
    <property type="term" value="C:cytoplasm"/>
    <property type="evidence" value="ECO:0007669"/>
    <property type="project" value="UniProtKB-SubCell"/>
</dbReference>
<feature type="compositionally biased region" description="Basic residues" evidence="6">
    <location>
        <begin position="363"/>
        <end position="372"/>
    </location>
</feature>
<evidence type="ECO:0000256" key="3">
    <source>
        <dbReference type="ARBA" id="ARBA00022658"/>
    </source>
</evidence>
<comment type="similarity">
    <text evidence="5">Belongs to the SMCR8 family.</text>
</comment>
<dbReference type="STRING" id="670386.D3AZ92"/>
<evidence type="ECO:0000256" key="1">
    <source>
        <dbReference type="ARBA" id="ARBA00004496"/>
    </source>
</evidence>
<feature type="compositionally biased region" description="Polar residues" evidence="6">
    <location>
        <begin position="16"/>
        <end position="70"/>
    </location>
</feature>
<keyword evidence="7" id="KW-0472">Membrane</keyword>
<keyword evidence="3" id="KW-0344">Guanine-nucleotide releasing factor</keyword>
<evidence type="ECO:0000313" key="9">
    <source>
        <dbReference type="EMBL" id="EFA85475.1"/>
    </source>
</evidence>
<dbReference type="InterPro" id="IPR037521">
    <property type="entry name" value="FLCN/SMCR8_DENN"/>
</dbReference>
<keyword evidence="2" id="KW-0963">Cytoplasm</keyword>
<proteinExistence type="inferred from homology"/>
<evidence type="ECO:0000256" key="7">
    <source>
        <dbReference type="SAM" id="Phobius"/>
    </source>
</evidence>
<evidence type="ECO:0000256" key="5">
    <source>
        <dbReference type="ARBA" id="ARBA00038137"/>
    </source>
</evidence>
<accession>D3AZ92</accession>
<sequence>MDPYGSLRKKEKERSNSSAAFSPMDTLTNLFRSNNNIQPTPVNFQSPLNSPLQSPHNSFNQYPQTTTLNQSGGGGGHQQLSPRTAAVSPHSSVNNFGSLGSLAAKRGDFIVFSEFSEQKGPVHLNVVPDMPSYEGFDLSKYVVKIMSVDFQNKTDLRTYAKDAQMFFTLTSQLEGGELYAYVHHFSLFDIYARGYVRPLVLSYLTKDPHKVMKSFDKFLAKFSRVTNFLKSKNHLTFEIEFRQRMRDLDFTIESYKKNQSISDKERDSYISLINDAKSEMKGIEQLFEQEKRSRDPNYCGGGGGGGVGNGGVGGVNGSNNGAPLGIDLDSIDENDNDIDDSENDRDSNGFRMQSKQHGSGSRGHSHGHHSSHHSSSGHGHNHYTGAKFKRGTLPHALESTFGTIYYNENLVLSGEPKLMDSLQKTTYLDKPLRSITELCTPEVTESFLRKLEKCYNYFSKSSLQMEFDRIDSQLFNPQSTLLTIGQTSILNYFFTEEEAKQQQYYIKSQKKDINRSKLHRSKINVGTMSSYSGSDLSSYLSVGSMNDQFGEFSLSPPDNDNYLKTLNHLSQMAQQNQQQQQQSNSTSSLPFIGNSSNQQTTSTSLNSSTSIPQPSSNLVNQQQQQQQIQLQQLNTTTTNNNNNNSNEIKFESFSNFMWGANKPLYGKGLLKLVYKYPWIKHAIYSLLKGRTVFVIGQQEKKTQILQMIYALAIFVVGYSKTNKKEAIDLWHTDSLKLSDLSWLKLAGIPRTTDKSKIPTNVNLYVSKIDLDTEEYTGPVYNVNNGIIDEILCTKKPWNDNESLYISHIQTAFFEIAIKSFIHYHVCCAQPQPLRSDHPLLSSSILINLLAKQQQQQQQQQLYYSTSELPSLSLPVCLTPPDSAFQQQSMYKSTSAFARKKPAVVPITTRSLSESHLKEHQQHQQQMVNSHHHLIPSVTGSSPSDHPSALTQSSSSTISNNSNSINNNNNNINSNSNNTHNNNNNNSNLNNSMNQTNNNNNNNNNNNLNNSVSASPSPSPSPIPILSNSINNNNSQPSPKQQSSHSSTRYTDPKTLFKRWDLHPQDQVIVESLSEMIKEQQYFEIYNSKGQEMSPGIKLDFSPSLHVDRRVFVFLLNSYINATKLSSTIGYYGFDTNEPLVSYILIELDSEIEDDSNYHILLNQTECSQITKQDIFPKNSLECKIEKVFQDSNYSIVIQYKEETIIDDKIYLTRIEQNEDSLLIFGNFSNLNPKNFTVSLCNTLPEDKVKSINDSLIVAPMFEDTENYRCGVVVQESFRFNTDYLVINEEPWQEGANVGHINITIIFAVICGIIGLITIFVIATFTVIKLKQHKKRREDKMNKKVTVTNDGA</sequence>